<evidence type="ECO:0000313" key="2">
    <source>
        <dbReference type="Proteomes" id="UP000235145"/>
    </source>
</evidence>
<protein>
    <submittedName>
        <fullName evidence="1">Uncharacterized protein</fullName>
    </submittedName>
</protein>
<reference evidence="1 2" key="1">
    <citation type="journal article" date="2017" name="Nat. Commun.">
        <title>Genome assembly with in vitro proximity ligation data and whole-genome triplication in lettuce.</title>
        <authorList>
            <person name="Reyes-Chin-Wo S."/>
            <person name="Wang Z."/>
            <person name="Yang X."/>
            <person name="Kozik A."/>
            <person name="Arikit S."/>
            <person name="Song C."/>
            <person name="Xia L."/>
            <person name="Froenicke L."/>
            <person name="Lavelle D.O."/>
            <person name="Truco M.J."/>
            <person name="Xia R."/>
            <person name="Zhu S."/>
            <person name="Xu C."/>
            <person name="Xu H."/>
            <person name="Xu X."/>
            <person name="Cox K."/>
            <person name="Korf I."/>
            <person name="Meyers B.C."/>
            <person name="Michelmore R.W."/>
        </authorList>
    </citation>
    <scope>NUCLEOTIDE SEQUENCE [LARGE SCALE GENOMIC DNA]</scope>
    <source>
        <strain evidence="2">cv. Salinas</strain>
        <tissue evidence="1">Seedlings</tissue>
    </source>
</reference>
<comment type="caution">
    <text evidence="1">The sequence shown here is derived from an EMBL/GenBank/DDBJ whole genome shotgun (WGS) entry which is preliminary data.</text>
</comment>
<proteinExistence type="predicted"/>
<dbReference type="AlphaFoldDB" id="A0A9R1VB25"/>
<dbReference type="InterPro" id="IPR021109">
    <property type="entry name" value="Peptidase_aspartic_dom_sf"/>
</dbReference>
<accession>A0A9R1VB25</accession>
<keyword evidence="2" id="KW-1185">Reference proteome</keyword>
<dbReference type="EMBL" id="NBSK02000005">
    <property type="protein sequence ID" value="KAJ0203041.1"/>
    <property type="molecule type" value="Genomic_DNA"/>
</dbReference>
<dbReference type="Gene3D" id="2.40.70.10">
    <property type="entry name" value="Acid Proteases"/>
    <property type="match status" value="1"/>
</dbReference>
<evidence type="ECO:0000313" key="1">
    <source>
        <dbReference type="EMBL" id="KAJ0203041.1"/>
    </source>
</evidence>
<name>A0A9R1VB25_LACSA</name>
<dbReference type="CDD" id="cd00303">
    <property type="entry name" value="retropepsin_like"/>
    <property type="match status" value="1"/>
</dbReference>
<sequence>MKQVKGIPINIHFVESLAQMPEYAIFLQDLLDTREQRKKTSKVVLSEKRPIVIMGEITKKMGDHGRLTLPREFGNNMKTFALANSRASINLMPYSFYQKLKHPNLKATRMTIHMENRLVTNPRRIVEDILVKIGNFIFPIDFVVLDMKEDKNFPITLGRLLLNIARPWWMFTNLNLHCEYEMKK</sequence>
<dbReference type="PANTHER" id="PTHR33067:SF35">
    <property type="entry name" value="ASPARTIC PEPTIDASE DDI1-TYPE DOMAIN-CONTAINING PROTEIN"/>
    <property type="match status" value="1"/>
</dbReference>
<organism evidence="1 2">
    <name type="scientific">Lactuca sativa</name>
    <name type="common">Garden lettuce</name>
    <dbReference type="NCBI Taxonomy" id="4236"/>
    <lineage>
        <taxon>Eukaryota</taxon>
        <taxon>Viridiplantae</taxon>
        <taxon>Streptophyta</taxon>
        <taxon>Embryophyta</taxon>
        <taxon>Tracheophyta</taxon>
        <taxon>Spermatophyta</taxon>
        <taxon>Magnoliopsida</taxon>
        <taxon>eudicotyledons</taxon>
        <taxon>Gunneridae</taxon>
        <taxon>Pentapetalae</taxon>
        <taxon>asterids</taxon>
        <taxon>campanulids</taxon>
        <taxon>Asterales</taxon>
        <taxon>Asteraceae</taxon>
        <taxon>Cichorioideae</taxon>
        <taxon>Cichorieae</taxon>
        <taxon>Lactucinae</taxon>
        <taxon>Lactuca</taxon>
    </lineage>
</organism>
<dbReference type="Proteomes" id="UP000235145">
    <property type="component" value="Unassembled WGS sequence"/>
</dbReference>
<dbReference type="PANTHER" id="PTHR33067">
    <property type="entry name" value="RNA-DIRECTED DNA POLYMERASE-RELATED"/>
    <property type="match status" value="1"/>
</dbReference>
<gene>
    <name evidence="1" type="ORF">LSAT_V11C500248920</name>
</gene>